<reference evidence="2" key="1">
    <citation type="submission" date="2014-08" db="EMBL/GenBank/DDBJ databases">
        <title>Draft genome sequences of Sphingobium herbicidovorans.</title>
        <authorList>
            <person name="Gan H.M."/>
            <person name="Gan H.Y."/>
            <person name="Savka M.A."/>
        </authorList>
    </citation>
    <scope>NUCLEOTIDE SEQUENCE [LARGE SCALE GENOMIC DNA]</scope>
    <source>
        <strain evidence="2">NBRC 16415</strain>
    </source>
</reference>
<keyword evidence="1" id="KW-0812">Transmembrane</keyword>
<comment type="caution">
    <text evidence="2">The sequence shown here is derived from an EMBL/GenBank/DDBJ whole genome shotgun (WGS) entry which is preliminary data.</text>
</comment>
<dbReference type="AlphaFoldDB" id="A0A086PCP9"/>
<evidence type="ECO:0000313" key="2">
    <source>
        <dbReference type="EMBL" id="KFG91167.1"/>
    </source>
</evidence>
<evidence type="ECO:0000313" key="3">
    <source>
        <dbReference type="Proteomes" id="UP000024284"/>
    </source>
</evidence>
<organism evidence="2 3">
    <name type="scientific">Sphingobium herbicidovorans (strain ATCC 700291 / DSM 11019 / CCUG 56400 / KCTC 2939 / LMG 18315 / NBRC 16415 / MH)</name>
    <name type="common">Sphingomonas herbicidovorans</name>
    <dbReference type="NCBI Taxonomy" id="1219045"/>
    <lineage>
        <taxon>Bacteria</taxon>
        <taxon>Pseudomonadati</taxon>
        <taxon>Pseudomonadota</taxon>
        <taxon>Alphaproteobacteria</taxon>
        <taxon>Sphingomonadales</taxon>
        <taxon>Sphingomonadaceae</taxon>
        <taxon>Sphingobium</taxon>
    </lineage>
</organism>
<name>A0A086PCP9_SPHHM</name>
<evidence type="ECO:0000256" key="1">
    <source>
        <dbReference type="SAM" id="Phobius"/>
    </source>
</evidence>
<dbReference type="Proteomes" id="UP000024284">
    <property type="component" value="Unassembled WGS sequence"/>
</dbReference>
<protein>
    <submittedName>
        <fullName evidence="2">Uncharacterized protein</fullName>
    </submittedName>
</protein>
<sequence length="77" mass="8077">MPQSSWPLMACSMAATILSILMLAGLFLTGGGVYAIVKKGDRKRGILMIIAGLVMFANVGISAIPGPDVPMLEQARD</sequence>
<proteinExistence type="predicted"/>
<dbReference type="eggNOG" id="ENOG5030MFE">
    <property type="taxonomic scope" value="Bacteria"/>
</dbReference>
<dbReference type="EMBL" id="JFZA02000005">
    <property type="protein sequence ID" value="KFG91167.1"/>
    <property type="molecule type" value="Genomic_DNA"/>
</dbReference>
<keyword evidence="3" id="KW-1185">Reference proteome</keyword>
<keyword evidence="1" id="KW-0472">Membrane</keyword>
<accession>A0A086PCP9</accession>
<feature type="transmembrane region" description="Helical" evidence="1">
    <location>
        <begin position="46"/>
        <end position="64"/>
    </location>
</feature>
<gene>
    <name evidence="2" type="ORF">BV98_000925</name>
</gene>
<dbReference type="STRING" id="76947.GCA_002080435_00428"/>
<feature type="transmembrane region" description="Helical" evidence="1">
    <location>
        <begin position="6"/>
        <end position="34"/>
    </location>
</feature>
<keyword evidence="1" id="KW-1133">Transmembrane helix</keyword>
<dbReference type="PATRIC" id="fig|1219045.3.peg.945"/>